<dbReference type="InterPro" id="IPR025659">
    <property type="entry name" value="Tubby-like_C"/>
</dbReference>
<accession>A0ABC9EY80</accession>
<evidence type="ECO:0000313" key="2">
    <source>
        <dbReference type="EMBL" id="CAL5066325.1"/>
    </source>
</evidence>
<dbReference type="InterPro" id="IPR007612">
    <property type="entry name" value="LOR"/>
</dbReference>
<evidence type="ECO:0000256" key="1">
    <source>
        <dbReference type="ARBA" id="ARBA00005437"/>
    </source>
</evidence>
<dbReference type="InterPro" id="IPR038595">
    <property type="entry name" value="LOR_sf"/>
</dbReference>
<dbReference type="SUPFAM" id="SSF54518">
    <property type="entry name" value="Tubby C-terminal domain-like"/>
    <property type="match status" value="1"/>
</dbReference>
<dbReference type="EMBL" id="OZ075115">
    <property type="protein sequence ID" value="CAL5066325.1"/>
    <property type="molecule type" value="Genomic_DNA"/>
</dbReference>
<sequence>MAAVVDARRFCVPRVLPLTLTLSLTHGGAVTDAGGAVLLRVHATLLGLLHRYVLADAAGRPILTVRRKAFTLNSRFEALRGDSWDASRGLLFTAKRWPIFQVRTQMGVFLASNRAERACDFTMRCSGFDERSCDFYLGNSSTKIAQVRRHLSAAGVLLGMEKFSVTVFPNVDYAFIIALIVMLSDIHKAESDRSRTSTIYAACSSR</sequence>
<gene>
    <name evidence="2" type="ORF">URODEC1_LOCUS100385</name>
</gene>
<dbReference type="Proteomes" id="UP001497457">
    <property type="component" value="Chromosome 5rd"/>
</dbReference>
<dbReference type="PANTHER" id="PTHR31087">
    <property type="match status" value="1"/>
</dbReference>
<protein>
    <submittedName>
        <fullName evidence="2">Uncharacterized protein</fullName>
    </submittedName>
</protein>
<reference evidence="2 3" key="2">
    <citation type="submission" date="2024-10" db="EMBL/GenBank/DDBJ databases">
        <authorList>
            <person name="Ryan C."/>
        </authorList>
    </citation>
    <scope>NUCLEOTIDE SEQUENCE [LARGE SCALE GENOMIC DNA]</scope>
</reference>
<dbReference type="Pfam" id="PF04525">
    <property type="entry name" value="LOR"/>
    <property type="match status" value="1"/>
</dbReference>
<dbReference type="AlphaFoldDB" id="A0ABC9EY80"/>
<dbReference type="Gene3D" id="2.40.160.200">
    <property type="entry name" value="LURP1-related"/>
    <property type="match status" value="1"/>
</dbReference>
<proteinExistence type="inferred from homology"/>
<evidence type="ECO:0000313" key="3">
    <source>
        <dbReference type="Proteomes" id="UP001497457"/>
    </source>
</evidence>
<dbReference type="PANTHER" id="PTHR31087:SF167">
    <property type="entry name" value="PROTEIN LURP1"/>
    <property type="match status" value="1"/>
</dbReference>
<name>A0ABC9EY80_9POAL</name>
<organism evidence="2 3">
    <name type="scientific">Urochloa decumbens</name>
    <dbReference type="NCBI Taxonomy" id="240449"/>
    <lineage>
        <taxon>Eukaryota</taxon>
        <taxon>Viridiplantae</taxon>
        <taxon>Streptophyta</taxon>
        <taxon>Embryophyta</taxon>
        <taxon>Tracheophyta</taxon>
        <taxon>Spermatophyta</taxon>
        <taxon>Magnoliopsida</taxon>
        <taxon>Liliopsida</taxon>
        <taxon>Poales</taxon>
        <taxon>Poaceae</taxon>
        <taxon>PACMAD clade</taxon>
        <taxon>Panicoideae</taxon>
        <taxon>Panicodae</taxon>
        <taxon>Paniceae</taxon>
        <taxon>Melinidinae</taxon>
        <taxon>Urochloa</taxon>
    </lineage>
</organism>
<reference evidence="3" key="1">
    <citation type="submission" date="2024-06" db="EMBL/GenBank/DDBJ databases">
        <authorList>
            <person name="Ryan C."/>
        </authorList>
    </citation>
    <scope>NUCLEOTIDE SEQUENCE [LARGE SCALE GENOMIC DNA]</scope>
</reference>
<comment type="similarity">
    <text evidence="1">Belongs to the LOR family.</text>
</comment>
<keyword evidence="3" id="KW-1185">Reference proteome</keyword>